<dbReference type="AlphaFoldDB" id="A0ABD4TJZ5"/>
<dbReference type="SUPFAM" id="SSF52402">
    <property type="entry name" value="Adenine nucleotide alpha hydrolases-like"/>
    <property type="match status" value="1"/>
</dbReference>
<dbReference type="PANTHER" id="PTHR43169">
    <property type="entry name" value="EXSB FAMILY PROTEIN"/>
    <property type="match status" value="1"/>
</dbReference>
<dbReference type="EMBL" id="VOTZ01000013">
    <property type="protein sequence ID" value="MCQ1538766.1"/>
    <property type="molecule type" value="Genomic_DNA"/>
</dbReference>
<dbReference type="InterPro" id="IPR005232">
    <property type="entry name" value="LarE"/>
</dbReference>
<organism evidence="1 2">
    <name type="scientific">Methanocalculus taiwanensis</name>
    <dbReference type="NCBI Taxonomy" id="106207"/>
    <lineage>
        <taxon>Archaea</taxon>
        <taxon>Methanobacteriati</taxon>
        <taxon>Methanobacteriota</taxon>
        <taxon>Stenosarchaea group</taxon>
        <taxon>Methanomicrobia</taxon>
        <taxon>Methanomicrobiales</taxon>
        <taxon>Methanocalculaceae</taxon>
        <taxon>Methanocalculus</taxon>
    </lineage>
</organism>
<protein>
    <submittedName>
        <fullName evidence="1">ATP-dependent sacrificial sulfur transferase LarE</fullName>
    </submittedName>
</protein>
<dbReference type="InterPro" id="IPR014729">
    <property type="entry name" value="Rossmann-like_a/b/a_fold"/>
</dbReference>
<dbReference type="GO" id="GO:0016740">
    <property type="term" value="F:transferase activity"/>
    <property type="evidence" value="ECO:0007669"/>
    <property type="project" value="UniProtKB-KW"/>
</dbReference>
<evidence type="ECO:0000313" key="2">
    <source>
        <dbReference type="Proteomes" id="UP001524383"/>
    </source>
</evidence>
<comment type="caution">
    <text evidence="1">The sequence shown here is derived from an EMBL/GenBank/DDBJ whole genome shotgun (WGS) entry which is preliminary data.</text>
</comment>
<dbReference type="Gene3D" id="3.40.50.620">
    <property type="entry name" value="HUPs"/>
    <property type="match status" value="1"/>
</dbReference>
<sequence>MDDRFERVGRILRDRSPVIVAYSGGVDSSLLAAIVSRCPDARARYILLDSPLMPRRAVDEALRIAEELGIDCEVVPFAILDDSEFSLNPFDRCAFCKRAQSRILKEIGDGALIIDGANTSDLGEFRPGLAVSDEEGIIHPFIEAGIGKQDVREMARECGYSFRDKPSDACLATRIPYGEPITCETLHIIEKGEEILRGLGFSRFRFRIHGDIARIEVPPEEFGLALASRDEVVSAVKSLGLTYATLDLVGFRSGSMDEQV</sequence>
<name>A0ABD4TJZ5_9EURY</name>
<dbReference type="PIRSF" id="PIRSF006661">
    <property type="entry name" value="PP-lp_UCP006661"/>
    <property type="match status" value="1"/>
</dbReference>
<dbReference type="InterPro" id="IPR052188">
    <property type="entry name" value="Ni-pincer_cofactor_biosynth"/>
</dbReference>
<dbReference type="Proteomes" id="UP001524383">
    <property type="component" value="Unassembled WGS sequence"/>
</dbReference>
<dbReference type="PANTHER" id="PTHR43169:SF2">
    <property type="entry name" value="NAD_GMP SYNTHASE DOMAIN-CONTAINING PROTEIN"/>
    <property type="match status" value="1"/>
</dbReference>
<evidence type="ECO:0000313" key="1">
    <source>
        <dbReference type="EMBL" id="MCQ1538766.1"/>
    </source>
</evidence>
<dbReference type="NCBIfam" id="TIGR00268">
    <property type="entry name" value="ATP-dependent sacrificial sulfur transferase LarE"/>
    <property type="match status" value="1"/>
</dbReference>
<gene>
    <name evidence="1" type="primary">larE</name>
    <name evidence="1" type="ORF">FTO68_07185</name>
</gene>
<proteinExistence type="predicted"/>
<dbReference type="RefSeq" id="WP_255332716.1">
    <property type="nucleotide sequence ID" value="NZ_VOTZ01000013.1"/>
</dbReference>
<dbReference type="CDD" id="cd01990">
    <property type="entry name" value="LarE-like"/>
    <property type="match status" value="1"/>
</dbReference>
<keyword evidence="2" id="KW-1185">Reference proteome</keyword>
<keyword evidence="1" id="KW-0808">Transferase</keyword>
<reference evidence="1 2" key="1">
    <citation type="submission" date="2019-08" db="EMBL/GenBank/DDBJ databases">
        <authorList>
            <person name="Chen S.-C."/>
            <person name="Lai M.-C."/>
            <person name="You Y.-T."/>
        </authorList>
    </citation>
    <scope>NUCLEOTIDE SEQUENCE [LARGE SCALE GENOMIC DNA]</scope>
    <source>
        <strain evidence="1 2">P2F9704a</strain>
    </source>
</reference>
<accession>A0ABD4TJZ5</accession>